<dbReference type="SMART" id="SM00829">
    <property type="entry name" value="PKS_ER"/>
    <property type="match status" value="1"/>
</dbReference>
<dbReference type="GO" id="GO:0016651">
    <property type="term" value="F:oxidoreductase activity, acting on NAD(P)H"/>
    <property type="evidence" value="ECO:0007669"/>
    <property type="project" value="TreeGrafter"/>
</dbReference>
<feature type="domain" description="Enoyl reductase (ER)" evidence="3">
    <location>
        <begin position="10"/>
        <end position="321"/>
    </location>
</feature>
<keyword evidence="5" id="KW-1185">Reference proteome</keyword>
<dbReference type="InterPro" id="IPR020843">
    <property type="entry name" value="ER"/>
</dbReference>
<keyword evidence="1" id="KW-0521">NADP</keyword>
<dbReference type="PANTHER" id="PTHR48106">
    <property type="entry name" value="QUINONE OXIDOREDUCTASE PIG3-RELATED"/>
    <property type="match status" value="1"/>
</dbReference>
<dbReference type="InterPro" id="IPR011032">
    <property type="entry name" value="GroES-like_sf"/>
</dbReference>
<dbReference type="Gene3D" id="3.40.50.720">
    <property type="entry name" value="NAD(P)-binding Rossmann-like Domain"/>
    <property type="match status" value="1"/>
</dbReference>
<evidence type="ECO:0000259" key="3">
    <source>
        <dbReference type="SMART" id="SM00829"/>
    </source>
</evidence>
<dbReference type="AlphaFoldDB" id="A0A1G6LHA4"/>
<name>A0A1G6LHA4_9GAMM</name>
<dbReference type="Pfam" id="PF08240">
    <property type="entry name" value="ADH_N"/>
    <property type="match status" value="1"/>
</dbReference>
<dbReference type="InterPro" id="IPR036291">
    <property type="entry name" value="NAD(P)-bd_dom_sf"/>
</dbReference>
<dbReference type="InterPro" id="IPR013154">
    <property type="entry name" value="ADH-like_N"/>
</dbReference>
<dbReference type="OrthoDB" id="9785812at2"/>
<dbReference type="SUPFAM" id="SSF50129">
    <property type="entry name" value="GroES-like"/>
    <property type="match status" value="1"/>
</dbReference>
<evidence type="ECO:0000313" key="5">
    <source>
        <dbReference type="Proteomes" id="UP000242317"/>
    </source>
</evidence>
<reference evidence="5" key="1">
    <citation type="submission" date="2016-09" db="EMBL/GenBank/DDBJ databases">
        <authorList>
            <person name="Varghese N."/>
            <person name="Submissions S."/>
        </authorList>
    </citation>
    <scope>NUCLEOTIDE SEQUENCE [LARGE SCALE GENOMIC DNA]</scope>
    <source>
        <strain evidence="5">ANC 3699</strain>
    </source>
</reference>
<protein>
    <submittedName>
        <fullName evidence="4">NADPH2:quinone reductase</fullName>
    </submittedName>
</protein>
<dbReference type="Gene3D" id="3.90.180.10">
    <property type="entry name" value="Medium-chain alcohol dehydrogenases, catalytic domain"/>
    <property type="match status" value="1"/>
</dbReference>
<dbReference type="InterPro" id="IPR013149">
    <property type="entry name" value="ADH-like_C"/>
</dbReference>
<dbReference type="SUPFAM" id="SSF51735">
    <property type="entry name" value="NAD(P)-binding Rossmann-fold domains"/>
    <property type="match status" value="1"/>
</dbReference>
<dbReference type="RefSeq" id="WP_092619768.1">
    <property type="nucleotide sequence ID" value="NZ_FMYK01000005.1"/>
</dbReference>
<sequence>MKALVVHQFGDTPNMQIETRHIPEIKPGYSLVKMHAATVNPLSHLIRSGVIPQAQPPLVLSNDGSGIVEKSQRFAEGTRVAIYGGGQLGITEDGLQQQWVLVEDKRLIELPTDFDLDEGAALPINYVTAYQALTRIGQVKVGQKVLISGASGSVGHALIQTAIALGAIPIAIVSTPEKVDRAQRSGAQIVIDLSTQDLLQTVLDVTQGQGADLAFDPVGGALLGQLLKALRPRGALVSIGFLGGITGSFDLPDLVIHEKQVLGYDAWMETDADVEHAFTALTQFIAEGHLKPSIDSCFPLEQYDAAYKRLASREATGTILLHL</sequence>
<dbReference type="Proteomes" id="UP000242317">
    <property type="component" value="Unassembled WGS sequence"/>
</dbReference>
<dbReference type="PANTHER" id="PTHR48106:SF18">
    <property type="entry name" value="QUINONE OXIDOREDUCTASE PIG3"/>
    <property type="match status" value="1"/>
</dbReference>
<proteinExistence type="predicted"/>
<dbReference type="EMBL" id="FMYK01000005">
    <property type="protein sequence ID" value="SDC42609.1"/>
    <property type="molecule type" value="Genomic_DNA"/>
</dbReference>
<dbReference type="GO" id="GO:0070402">
    <property type="term" value="F:NADPH binding"/>
    <property type="evidence" value="ECO:0007669"/>
    <property type="project" value="TreeGrafter"/>
</dbReference>
<dbReference type="Pfam" id="PF00107">
    <property type="entry name" value="ADH_zinc_N"/>
    <property type="match status" value="1"/>
</dbReference>
<evidence type="ECO:0000256" key="2">
    <source>
        <dbReference type="ARBA" id="ARBA00023002"/>
    </source>
</evidence>
<keyword evidence="2" id="KW-0560">Oxidoreductase</keyword>
<evidence type="ECO:0000313" key="4">
    <source>
        <dbReference type="EMBL" id="SDC42609.1"/>
    </source>
</evidence>
<accession>A0A1G6LHA4</accession>
<organism evidence="4 5">
    <name type="scientific">Acinetobacter marinus</name>
    <dbReference type="NCBI Taxonomy" id="281375"/>
    <lineage>
        <taxon>Bacteria</taxon>
        <taxon>Pseudomonadati</taxon>
        <taxon>Pseudomonadota</taxon>
        <taxon>Gammaproteobacteria</taxon>
        <taxon>Moraxellales</taxon>
        <taxon>Moraxellaceae</taxon>
        <taxon>Acinetobacter</taxon>
    </lineage>
</organism>
<evidence type="ECO:0000256" key="1">
    <source>
        <dbReference type="ARBA" id="ARBA00022857"/>
    </source>
</evidence>
<gene>
    <name evidence="4" type="ORF">SAMN05421749_10566</name>
</gene>